<dbReference type="KEGG" id="vg:18266284"/>
<protein>
    <submittedName>
        <fullName evidence="1">Uncharacterized protein</fullName>
    </submittedName>
</protein>
<organism evidence="1 2">
    <name type="scientific">Pithovirus sibericum</name>
    <dbReference type="NCBI Taxonomy" id="1450746"/>
    <lineage>
        <taxon>Viruses</taxon>
        <taxon>Pithoviruses</taxon>
        <taxon>Orthopithovirinae</taxon>
        <taxon>Alphapithovirus</taxon>
        <taxon>Alphapithovirus sibericum</taxon>
    </lineage>
</organism>
<accession>W5S4Y2</accession>
<reference evidence="1 2" key="1">
    <citation type="journal article" date="2014" name="Proc. Natl. Acad. Sci. U.S.A.">
        <title>Thirty-thousand-year-old distant relative of giant icosahedral DNA viruses with a pandoravirus morphology.</title>
        <authorList>
            <person name="Legendre M."/>
            <person name="Bartoli J."/>
            <person name="Shmakova L."/>
            <person name="Jeudy S."/>
            <person name="Labadie K."/>
            <person name="Adrait A."/>
            <person name="Lescot M."/>
            <person name="Poirot O."/>
            <person name="Bertaux L."/>
            <person name="Bruley C."/>
            <person name="Coute Y."/>
            <person name="Rivkina E."/>
            <person name="Abergel C."/>
            <person name="Claverie J.M."/>
        </authorList>
    </citation>
    <scope>NUCLEOTIDE SEQUENCE [LARGE SCALE GENOMIC DNA]</scope>
    <source>
        <strain evidence="1">P1084-T</strain>
    </source>
</reference>
<name>W5S4Y2_9VIRU</name>
<evidence type="ECO:0000313" key="1">
    <source>
        <dbReference type="EMBL" id="AHH01823.1"/>
    </source>
</evidence>
<proteinExistence type="predicted"/>
<dbReference type="RefSeq" id="YP_009001158.1">
    <property type="nucleotide sequence ID" value="NC_023423.1"/>
</dbReference>
<evidence type="ECO:0000313" key="2">
    <source>
        <dbReference type="Proteomes" id="UP000202176"/>
    </source>
</evidence>
<dbReference type="GeneID" id="18266284"/>
<dbReference type="Proteomes" id="UP000202176">
    <property type="component" value="Segment"/>
</dbReference>
<gene>
    <name evidence="1" type="ORF">pv_256</name>
</gene>
<keyword evidence="2" id="KW-1185">Reference proteome</keyword>
<sequence length="310" mass="34935">MELYRSVVFWSRQTQQNHLFLLYFLDLPVITALRREVTYLSQYWSAISHGLDSSDFSRNKGDYDEEFVGLFTASRQVYNQIAAAAATEQVSSFFQQYLAEYIQLILSQLNYFEALYLGTMTQENELRMMALITAEIEQLALDIYLSSLSYQFRTQISENISQLYSQSENPTCELDNLIGEASQNLITIASGVERGEGIQTLPASFFYIQIDTLYNFQRRARTLQRQCPVVPRDGFVPPFDEQTNGIVNGGLIRNGNGRINGGTNGRIIGQPNGIITNGANGQINGRITNNNGIQPFRTTNRVGTNGAIRI</sequence>
<dbReference type="EMBL" id="KF740664">
    <property type="protein sequence ID" value="AHH01823.1"/>
    <property type="molecule type" value="Genomic_DNA"/>
</dbReference>